<dbReference type="EMBL" id="VSRR010104385">
    <property type="protein sequence ID" value="MPC96030.1"/>
    <property type="molecule type" value="Genomic_DNA"/>
</dbReference>
<proteinExistence type="predicted"/>
<protein>
    <submittedName>
        <fullName evidence="1">Uncharacterized protein</fullName>
    </submittedName>
</protein>
<sequence length="35" mass="3968">MNDITEGDGGIVDKVMERRIGQTSIRRFESHHVPS</sequence>
<organism evidence="1 2">
    <name type="scientific">Portunus trituberculatus</name>
    <name type="common">Swimming crab</name>
    <name type="synonym">Neptunus trituberculatus</name>
    <dbReference type="NCBI Taxonomy" id="210409"/>
    <lineage>
        <taxon>Eukaryota</taxon>
        <taxon>Metazoa</taxon>
        <taxon>Ecdysozoa</taxon>
        <taxon>Arthropoda</taxon>
        <taxon>Crustacea</taxon>
        <taxon>Multicrustacea</taxon>
        <taxon>Malacostraca</taxon>
        <taxon>Eumalacostraca</taxon>
        <taxon>Eucarida</taxon>
        <taxon>Decapoda</taxon>
        <taxon>Pleocyemata</taxon>
        <taxon>Brachyura</taxon>
        <taxon>Eubrachyura</taxon>
        <taxon>Portunoidea</taxon>
        <taxon>Portunidae</taxon>
        <taxon>Portuninae</taxon>
        <taxon>Portunus</taxon>
    </lineage>
</organism>
<dbReference type="AlphaFoldDB" id="A0A5B7JH26"/>
<accession>A0A5B7JH26</accession>
<dbReference type="Proteomes" id="UP000324222">
    <property type="component" value="Unassembled WGS sequence"/>
</dbReference>
<gene>
    <name evidence="1" type="ORF">E2C01_091266</name>
</gene>
<name>A0A5B7JH26_PORTR</name>
<evidence type="ECO:0000313" key="1">
    <source>
        <dbReference type="EMBL" id="MPC96030.1"/>
    </source>
</evidence>
<comment type="caution">
    <text evidence="1">The sequence shown here is derived from an EMBL/GenBank/DDBJ whole genome shotgun (WGS) entry which is preliminary data.</text>
</comment>
<keyword evidence="2" id="KW-1185">Reference proteome</keyword>
<evidence type="ECO:0000313" key="2">
    <source>
        <dbReference type="Proteomes" id="UP000324222"/>
    </source>
</evidence>
<reference evidence="1 2" key="1">
    <citation type="submission" date="2019-05" db="EMBL/GenBank/DDBJ databases">
        <title>Another draft genome of Portunus trituberculatus and its Hox gene families provides insights of decapod evolution.</title>
        <authorList>
            <person name="Jeong J.-H."/>
            <person name="Song I."/>
            <person name="Kim S."/>
            <person name="Choi T."/>
            <person name="Kim D."/>
            <person name="Ryu S."/>
            <person name="Kim W."/>
        </authorList>
    </citation>
    <scope>NUCLEOTIDE SEQUENCE [LARGE SCALE GENOMIC DNA]</scope>
    <source>
        <tissue evidence="1">Muscle</tissue>
    </source>
</reference>